<evidence type="ECO:0000313" key="2">
    <source>
        <dbReference type="Proteomes" id="UP001054837"/>
    </source>
</evidence>
<comment type="caution">
    <text evidence="1">The sequence shown here is derived from an EMBL/GenBank/DDBJ whole genome shotgun (WGS) entry which is preliminary data.</text>
</comment>
<dbReference type="EMBL" id="BPLQ01004331">
    <property type="protein sequence ID" value="GIY07284.1"/>
    <property type="molecule type" value="Genomic_DNA"/>
</dbReference>
<accession>A0AAV4QG71</accession>
<reference evidence="1 2" key="1">
    <citation type="submission" date="2021-06" db="EMBL/GenBank/DDBJ databases">
        <title>Caerostris darwini draft genome.</title>
        <authorList>
            <person name="Kono N."/>
            <person name="Arakawa K."/>
        </authorList>
    </citation>
    <scope>NUCLEOTIDE SEQUENCE [LARGE SCALE GENOMIC DNA]</scope>
</reference>
<organism evidence="1 2">
    <name type="scientific">Caerostris darwini</name>
    <dbReference type="NCBI Taxonomy" id="1538125"/>
    <lineage>
        <taxon>Eukaryota</taxon>
        <taxon>Metazoa</taxon>
        <taxon>Ecdysozoa</taxon>
        <taxon>Arthropoda</taxon>
        <taxon>Chelicerata</taxon>
        <taxon>Arachnida</taxon>
        <taxon>Araneae</taxon>
        <taxon>Araneomorphae</taxon>
        <taxon>Entelegynae</taxon>
        <taxon>Araneoidea</taxon>
        <taxon>Araneidae</taxon>
        <taxon>Caerostris</taxon>
    </lineage>
</organism>
<dbReference type="Proteomes" id="UP001054837">
    <property type="component" value="Unassembled WGS sequence"/>
</dbReference>
<protein>
    <submittedName>
        <fullName evidence="1">Uncharacterized protein</fullName>
    </submittedName>
</protein>
<name>A0AAV4QG71_9ARAC</name>
<evidence type="ECO:0000313" key="1">
    <source>
        <dbReference type="EMBL" id="GIY07284.1"/>
    </source>
</evidence>
<dbReference type="AlphaFoldDB" id="A0AAV4QG71"/>
<keyword evidence="2" id="KW-1185">Reference proteome</keyword>
<proteinExistence type="predicted"/>
<gene>
    <name evidence="1" type="ORF">CDAR_20431</name>
</gene>
<sequence>MCPVIPGQPLNTKDKGKAQKGLSTTVINYVYTNIPLTKYLHSTLNRQASLLRLSGVPLHAFEQGEGKKEKEKKEEEQITNFAIRRGDEGKRKGRENRRCVLLPLRHTCEICLLIARGV</sequence>